<dbReference type="Proteomes" id="UP000554482">
    <property type="component" value="Unassembled WGS sequence"/>
</dbReference>
<dbReference type="AlphaFoldDB" id="A0A7J6WKS8"/>
<accession>A0A7J6WKS8</accession>
<comment type="caution">
    <text evidence="2">The sequence shown here is derived from an EMBL/GenBank/DDBJ whole genome shotgun (WGS) entry which is preliminary data.</text>
</comment>
<dbReference type="PANTHER" id="PTHR31721">
    <property type="entry name" value="OS06G0710300 PROTEIN"/>
    <property type="match status" value="1"/>
</dbReference>
<feature type="non-terminal residue" evidence="2">
    <location>
        <position position="1"/>
    </location>
</feature>
<gene>
    <name evidence="2" type="ORF">FRX31_013712</name>
</gene>
<sequence length="80" mass="8738">PIGKLLLQQLSASKPGKVDIFRGEKCCRNVLTSLSTPISRSVRSKESNIERVIFDFWFLALLAVAGSLAGSLLCFLNVIT</sequence>
<keyword evidence="1" id="KW-0472">Membrane</keyword>
<evidence type="ECO:0000256" key="1">
    <source>
        <dbReference type="SAM" id="Phobius"/>
    </source>
</evidence>
<protein>
    <submittedName>
        <fullName evidence="2">Uncharacterized protein</fullName>
    </submittedName>
</protein>
<reference evidence="2 3" key="1">
    <citation type="submission" date="2020-06" db="EMBL/GenBank/DDBJ databases">
        <title>Transcriptomic and genomic resources for Thalictrum thalictroides and T. hernandezii: Facilitating candidate gene discovery in an emerging model plant lineage.</title>
        <authorList>
            <person name="Arias T."/>
            <person name="Riano-Pachon D.M."/>
            <person name="Di Stilio V.S."/>
        </authorList>
    </citation>
    <scope>NUCLEOTIDE SEQUENCE [LARGE SCALE GENOMIC DNA]</scope>
    <source>
        <strain evidence="3">cv. WT478/WT964</strain>
        <tissue evidence="2">Leaves</tissue>
    </source>
</reference>
<proteinExistence type="predicted"/>
<organism evidence="2 3">
    <name type="scientific">Thalictrum thalictroides</name>
    <name type="common">Rue-anemone</name>
    <name type="synonym">Anemone thalictroides</name>
    <dbReference type="NCBI Taxonomy" id="46969"/>
    <lineage>
        <taxon>Eukaryota</taxon>
        <taxon>Viridiplantae</taxon>
        <taxon>Streptophyta</taxon>
        <taxon>Embryophyta</taxon>
        <taxon>Tracheophyta</taxon>
        <taxon>Spermatophyta</taxon>
        <taxon>Magnoliopsida</taxon>
        <taxon>Ranunculales</taxon>
        <taxon>Ranunculaceae</taxon>
        <taxon>Thalictroideae</taxon>
        <taxon>Thalictrum</taxon>
    </lineage>
</organism>
<keyword evidence="1" id="KW-1133">Transmembrane helix</keyword>
<evidence type="ECO:0000313" key="3">
    <source>
        <dbReference type="Proteomes" id="UP000554482"/>
    </source>
</evidence>
<dbReference type="EMBL" id="JABWDY010015627">
    <property type="protein sequence ID" value="KAF5196702.1"/>
    <property type="molecule type" value="Genomic_DNA"/>
</dbReference>
<name>A0A7J6WKS8_THATH</name>
<dbReference type="PANTHER" id="PTHR31721:SF1">
    <property type="entry name" value="OS07G0656700 PROTEIN"/>
    <property type="match status" value="1"/>
</dbReference>
<keyword evidence="1" id="KW-0812">Transmembrane</keyword>
<evidence type="ECO:0000313" key="2">
    <source>
        <dbReference type="EMBL" id="KAF5196702.1"/>
    </source>
</evidence>
<keyword evidence="3" id="KW-1185">Reference proteome</keyword>
<feature type="transmembrane region" description="Helical" evidence="1">
    <location>
        <begin position="56"/>
        <end position="79"/>
    </location>
</feature>